<evidence type="ECO:0000313" key="2">
    <source>
        <dbReference type="Proteomes" id="UP000516320"/>
    </source>
</evidence>
<dbReference type="AlphaFoldDB" id="A0A7H0SRI8"/>
<dbReference type="EMBL" id="CP046884">
    <property type="protein sequence ID" value="QNQ91163.1"/>
    <property type="molecule type" value="Genomic_DNA"/>
</dbReference>
<organism evidence="1 2">
    <name type="scientific">Corynebacterium poyangense</name>
    <dbReference type="NCBI Taxonomy" id="2684405"/>
    <lineage>
        <taxon>Bacteria</taxon>
        <taxon>Bacillati</taxon>
        <taxon>Actinomycetota</taxon>
        <taxon>Actinomycetes</taxon>
        <taxon>Mycobacteriales</taxon>
        <taxon>Corynebacteriaceae</taxon>
        <taxon>Corynebacterium</taxon>
    </lineage>
</organism>
<reference evidence="1 2" key="1">
    <citation type="submission" date="2019-12" db="EMBL/GenBank/DDBJ databases">
        <title>Corynebacterium sp. nov., isolated from feces of the Anser Albifrons in China.</title>
        <authorList>
            <person name="Liu Q."/>
        </authorList>
    </citation>
    <scope>NUCLEOTIDE SEQUENCE [LARGE SCALE GENOMIC DNA]</scope>
    <source>
        <strain evidence="1 2">4H37-19</strain>
    </source>
</reference>
<dbReference type="KEGG" id="cpoy:GP475_11380"/>
<dbReference type="RefSeq" id="WP_187974475.1">
    <property type="nucleotide sequence ID" value="NZ_CP046884.1"/>
</dbReference>
<accession>A0A7H0SRI8</accession>
<sequence length="73" mass="8330">MYALSFDSWRFLPARRHDVTVWRAFINPAYGGMPHYQGDHRADFELDVVPSTLEFQQFNSFTTAITTTAADGS</sequence>
<proteinExistence type="predicted"/>
<protein>
    <submittedName>
        <fullName evidence="1">Uncharacterized protein</fullName>
    </submittedName>
</protein>
<name>A0A7H0SRI8_9CORY</name>
<evidence type="ECO:0000313" key="1">
    <source>
        <dbReference type="EMBL" id="QNQ91163.1"/>
    </source>
</evidence>
<dbReference type="Proteomes" id="UP000516320">
    <property type="component" value="Chromosome"/>
</dbReference>
<gene>
    <name evidence="1" type="ORF">GP475_11380</name>
</gene>
<keyword evidence="2" id="KW-1185">Reference proteome</keyword>